<keyword evidence="2" id="KW-1185">Reference proteome</keyword>
<sequence length="111" mass="12106">MLFAVSAVSTIQPAHAAEAQVISPHDTALHSELSAQKRKKTSHRRSWQGYAGYRAYGGDPTRSPYYLRPGVAPSFGYVGPPGYAGEFAWRRSIGQCVEDLGYGRWAACGSR</sequence>
<dbReference type="KEGG" id="psin:CAK95_18050"/>
<evidence type="ECO:0000313" key="1">
    <source>
        <dbReference type="EMBL" id="ARQ00776.1"/>
    </source>
</evidence>
<dbReference type="EMBL" id="CP021112">
    <property type="protein sequence ID" value="ARQ00776.1"/>
    <property type="molecule type" value="Genomic_DNA"/>
</dbReference>
<protein>
    <submittedName>
        <fullName evidence="1">Uncharacterized protein</fullName>
    </submittedName>
</protein>
<gene>
    <name evidence="1" type="ORF">CAK95_18050</name>
</gene>
<reference evidence="1 2" key="1">
    <citation type="submission" date="2017-05" db="EMBL/GenBank/DDBJ databases">
        <title>Full genome sequence of Pseudorhodoplanes sinuspersici.</title>
        <authorList>
            <person name="Dastgheib S.M.M."/>
            <person name="Shavandi M."/>
            <person name="Tirandaz H."/>
        </authorList>
    </citation>
    <scope>NUCLEOTIDE SEQUENCE [LARGE SCALE GENOMIC DNA]</scope>
    <source>
        <strain evidence="1 2">RIPI110</strain>
    </source>
</reference>
<dbReference type="AlphaFoldDB" id="A0A1W6ZTZ9"/>
<accession>A0A1W6ZTZ9</accession>
<dbReference type="Proteomes" id="UP000194137">
    <property type="component" value="Chromosome"/>
</dbReference>
<name>A0A1W6ZTZ9_9HYPH</name>
<proteinExistence type="predicted"/>
<evidence type="ECO:0000313" key="2">
    <source>
        <dbReference type="Proteomes" id="UP000194137"/>
    </source>
</evidence>
<dbReference type="STRING" id="1235591.CAK95_18050"/>
<organism evidence="1 2">
    <name type="scientific">Pseudorhodoplanes sinuspersici</name>
    <dbReference type="NCBI Taxonomy" id="1235591"/>
    <lineage>
        <taxon>Bacteria</taxon>
        <taxon>Pseudomonadati</taxon>
        <taxon>Pseudomonadota</taxon>
        <taxon>Alphaproteobacteria</taxon>
        <taxon>Hyphomicrobiales</taxon>
        <taxon>Pseudorhodoplanes</taxon>
    </lineage>
</organism>